<dbReference type="PROSITE" id="PS52016">
    <property type="entry name" value="TONB_DEPENDENT_REC_3"/>
    <property type="match status" value="1"/>
</dbReference>
<dbReference type="NCBIfam" id="TIGR04056">
    <property type="entry name" value="OMP_RagA_SusC"/>
    <property type="match status" value="1"/>
</dbReference>
<dbReference type="SUPFAM" id="SSF49464">
    <property type="entry name" value="Carboxypeptidase regulatory domain-like"/>
    <property type="match status" value="1"/>
</dbReference>
<evidence type="ECO:0000256" key="2">
    <source>
        <dbReference type="ARBA" id="ARBA00022448"/>
    </source>
</evidence>
<dbReference type="InterPro" id="IPR012910">
    <property type="entry name" value="Plug_dom"/>
</dbReference>
<sequence length="1117" mass="124998">MRTFIFLCFTVAFSITPNNVLSQNAKISIQNDQYLSVDEVFDLIMQQTDYKFIYQEGIFNDYPKIEVKKGIIRANDLLAKSLSNGNFTVSVGTDNTVIVKRKKEILELQPFIVNGIVSDQTGQPLPGANILEKGTSNGSQTDFDGKFSLEVSSENAILVVSYLGFLTQEIPVNGQNAMSINLVEDAADLDEIIVIGYGTAKKSDLTGAVTRLDATKYENQSATNIVELLNGTVAGFNSTQGATAAGGGSLEIRGANSLTASTEPLIVLDGVIYRGSLLDINPNDVASVDVLKDASSVAVYGAQGANGVVIITTKKGTDKIKVNLAFETGISDIANHVRPFNAQEYLNFRRDHSIQVDPGAPEAFYQNPNNLPSGLTLDQWRNYNNNPNADDTLEWLNRLNFFDEEIDNYINGRTTNWYDKVTQTGIRQSADVNVSGKTDNTSFFLSFGYTDNEGVIVGDEFKAYRTRVNLETEINDWFSFGVNAQFSSRDFSAVPAEFDFTNGNRSVFRVSPYGTDIDQNGDFVLIPHGYALSQNPLADHYAKQEEDIRNGLFGVLYANIKLPYGFNFKISYQNRFDFDKNYEFFPSSTRIQGLGLGSRTDFYQHEWMVDNILSWNKEFGDHAFDATFLWNVEELSSTRSFQEASDFAPNENLGFNGLQLGNPEFLVVDNNDLTRRGDALMARVNYRYMDKYLLTASVRRDGFSAFGERNPRATFPAAALGWVISKESFFPKGDFVNNLKLRFSWGENGNRSIGTYAALARLNSNQYLTLNGVAQGVIFGGTLANPNLRWEQTEAFNLGLDFGLLKNRINGTVEVYKANTTDLLVNRGLPAISGFTDVNTNIGEVENKGIEISINSINVNKPNFRWNSGVVFSLNRNKIIDLFGDTETVTINGQEVTRPVSDIQNGWFVGQDIDVIWGYKITGVWQQGQEADAALFGQVPGDYKAEDVNGDEQFTQLEDKQFIGYTTPRWRLGIRNDFTFLKNFTLSTFLRGEFGHKGRLNQLTHARTAIYDRINTYNLPYWSAENPSNEYGSLLQNDQAFETGLDVYRNRSYLRVQDVSLSYTFPKKLLDKTKFDSASIYASVRNLYTFTDWEGLDPESDSTPLPRIFSFGFRFSL</sequence>
<gene>
    <name evidence="12" type="ORF">GCM10023330_28460</name>
</gene>
<proteinExistence type="inferred from homology"/>
<keyword evidence="3 8" id="KW-1134">Transmembrane beta strand</keyword>
<evidence type="ECO:0000256" key="5">
    <source>
        <dbReference type="ARBA" id="ARBA00023077"/>
    </source>
</evidence>
<keyword evidence="13" id="KW-1185">Reference proteome</keyword>
<keyword evidence="2 8" id="KW-0813">Transport</keyword>
<evidence type="ECO:0000259" key="10">
    <source>
        <dbReference type="Pfam" id="PF00593"/>
    </source>
</evidence>
<name>A0ABP9CUZ2_9FLAO</name>
<dbReference type="InterPro" id="IPR023997">
    <property type="entry name" value="TonB-dep_OMP_SusC/RagA_CS"/>
</dbReference>
<dbReference type="RefSeq" id="WP_345277988.1">
    <property type="nucleotide sequence ID" value="NZ_BAABJW010000005.1"/>
</dbReference>
<comment type="caution">
    <text evidence="12">The sequence shown here is derived from an EMBL/GenBank/DDBJ whole genome shotgun (WGS) entry which is preliminary data.</text>
</comment>
<keyword evidence="12" id="KW-0675">Receptor</keyword>
<evidence type="ECO:0000256" key="7">
    <source>
        <dbReference type="ARBA" id="ARBA00023237"/>
    </source>
</evidence>
<keyword evidence="7 8" id="KW-0998">Cell outer membrane</keyword>
<comment type="subcellular location">
    <subcellularLocation>
        <location evidence="1 8">Cell outer membrane</location>
        <topology evidence="1 8">Multi-pass membrane protein</topology>
    </subcellularLocation>
</comment>
<evidence type="ECO:0000256" key="3">
    <source>
        <dbReference type="ARBA" id="ARBA00022452"/>
    </source>
</evidence>
<dbReference type="Pfam" id="PF13715">
    <property type="entry name" value="CarbopepD_reg_2"/>
    <property type="match status" value="1"/>
</dbReference>
<keyword evidence="4 8" id="KW-0812">Transmembrane</keyword>
<dbReference type="Gene3D" id="2.170.130.10">
    <property type="entry name" value="TonB-dependent receptor, plug domain"/>
    <property type="match status" value="1"/>
</dbReference>
<evidence type="ECO:0000256" key="1">
    <source>
        <dbReference type="ARBA" id="ARBA00004571"/>
    </source>
</evidence>
<keyword evidence="5 9" id="KW-0798">TonB box</keyword>
<evidence type="ECO:0000256" key="4">
    <source>
        <dbReference type="ARBA" id="ARBA00022692"/>
    </source>
</evidence>
<evidence type="ECO:0000256" key="9">
    <source>
        <dbReference type="RuleBase" id="RU003357"/>
    </source>
</evidence>
<evidence type="ECO:0000256" key="6">
    <source>
        <dbReference type="ARBA" id="ARBA00023136"/>
    </source>
</evidence>
<dbReference type="Pfam" id="PF07715">
    <property type="entry name" value="Plug"/>
    <property type="match status" value="1"/>
</dbReference>
<reference evidence="13" key="1">
    <citation type="journal article" date="2019" name="Int. J. Syst. Evol. Microbiol.">
        <title>The Global Catalogue of Microorganisms (GCM) 10K type strain sequencing project: providing services to taxonomists for standard genome sequencing and annotation.</title>
        <authorList>
            <consortium name="The Broad Institute Genomics Platform"/>
            <consortium name="The Broad Institute Genome Sequencing Center for Infectious Disease"/>
            <person name="Wu L."/>
            <person name="Ma J."/>
        </authorList>
    </citation>
    <scope>NUCLEOTIDE SEQUENCE [LARGE SCALE GENOMIC DNA]</scope>
    <source>
        <strain evidence="13">JCM 18325</strain>
    </source>
</reference>
<dbReference type="SUPFAM" id="SSF56935">
    <property type="entry name" value="Porins"/>
    <property type="match status" value="1"/>
</dbReference>
<comment type="similarity">
    <text evidence="8 9">Belongs to the TonB-dependent receptor family.</text>
</comment>
<dbReference type="InterPro" id="IPR039426">
    <property type="entry name" value="TonB-dep_rcpt-like"/>
</dbReference>
<organism evidence="12 13">
    <name type="scientific">Litoribaculum gwangyangense</name>
    <dbReference type="NCBI Taxonomy" id="1130722"/>
    <lineage>
        <taxon>Bacteria</taxon>
        <taxon>Pseudomonadati</taxon>
        <taxon>Bacteroidota</taxon>
        <taxon>Flavobacteriia</taxon>
        <taxon>Flavobacteriales</taxon>
        <taxon>Flavobacteriaceae</taxon>
        <taxon>Litoribaculum</taxon>
    </lineage>
</organism>
<dbReference type="InterPro" id="IPR008969">
    <property type="entry name" value="CarboxyPept-like_regulatory"/>
</dbReference>
<evidence type="ECO:0000313" key="13">
    <source>
        <dbReference type="Proteomes" id="UP001501433"/>
    </source>
</evidence>
<dbReference type="Gene3D" id="2.40.170.20">
    <property type="entry name" value="TonB-dependent receptor, beta-barrel domain"/>
    <property type="match status" value="1"/>
</dbReference>
<evidence type="ECO:0000313" key="12">
    <source>
        <dbReference type="EMBL" id="GAA4817948.1"/>
    </source>
</evidence>
<dbReference type="InterPro" id="IPR036942">
    <property type="entry name" value="Beta-barrel_TonB_sf"/>
</dbReference>
<dbReference type="InterPro" id="IPR023996">
    <property type="entry name" value="TonB-dep_OMP_SusC/RagA"/>
</dbReference>
<dbReference type="InterPro" id="IPR037066">
    <property type="entry name" value="Plug_dom_sf"/>
</dbReference>
<evidence type="ECO:0000256" key="8">
    <source>
        <dbReference type="PROSITE-ProRule" id="PRU01360"/>
    </source>
</evidence>
<dbReference type="Pfam" id="PF00593">
    <property type="entry name" value="TonB_dep_Rec_b-barrel"/>
    <property type="match status" value="1"/>
</dbReference>
<feature type="domain" description="TonB-dependent receptor-like beta-barrel" evidence="10">
    <location>
        <begin position="508"/>
        <end position="1087"/>
    </location>
</feature>
<protein>
    <submittedName>
        <fullName evidence="12">TonB-dependent receptor</fullName>
    </submittedName>
</protein>
<feature type="domain" description="TonB-dependent receptor plug" evidence="11">
    <location>
        <begin position="202"/>
        <end position="308"/>
    </location>
</feature>
<accession>A0ABP9CUZ2</accession>
<dbReference type="EMBL" id="BAABJW010000005">
    <property type="protein sequence ID" value="GAA4817948.1"/>
    <property type="molecule type" value="Genomic_DNA"/>
</dbReference>
<dbReference type="NCBIfam" id="TIGR04057">
    <property type="entry name" value="SusC_RagA_signa"/>
    <property type="match status" value="1"/>
</dbReference>
<evidence type="ECO:0000259" key="11">
    <source>
        <dbReference type="Pfam" id="PF07715"/>
    </source>
</evidence>
<dbReference type="InterPro" id="IPR000531">
    <property type="entry name" value="Beta-barrel_TonB"/>
</dbReference>
<dbReference type="Gene3D" id="2.60.40.1120">
    <property type="entry name" value="Carboxypeptidase-like, regulatory domain"/>
    <property type="match status" value="1"/>
</dbReference>
<dbReference type="Proteomes" id="UP001501433">
    <property type="component" value="Unassembled WGS sequence"/>
</dbReference>
<keyword evidence="6 8" id="KW-0472">Membrane</keyword>